<keyword evidence="1" id="KW-0808">Transferase</keyword>
<reference evidence="3" key="1">
    <citation type="submission" date="2022-08" db="EMBL/GenBank/DDBJ databases">
        <authorList>
            <person name="Gutierrez-Valencia J."/>
        </authorList>
    </citation>
    <scope>NUCLEOTIDE SEQUENCE</scope>
</reference>
<evidence type="ECO:0000313" key="3">
    <source>
        <dbReference type="EMBL" id="CAI0453836.1"/>
    </source>
</evidence>
<comment type="caution">
    <text evidence="3">The sequence shown here is derived from an EMBL/GenBank/DDBJ whole genome shotgun (WGS) entry which is preliminary data.</text>
</comment>
<sequence>MSSKSSAPTLQVSELCKVAPATDSSESATQFTLPLTYLDTTWFRFPPVELIYLYKPTASSIPIHSFYSLLLSKLKRSLSLTLAQFLTLAGQLQWSPPITHPCRNLQSRRWSLHHGGRINNRFGSIDRARKS</sequence>
<keyword evidence="2" id="KW-0012">Acyltransferase</keyword>
<dbReference type="InterPro" id="IPR051504">
    <property type="entry name" value="Plant_metabolite_acyltrans"/>
</dbReference>
<dbReference type="Pfam" id="PF02458">
    <property type="entry name" value="Transferase"/>
    <property type="match status" value="1"/>
</dbReference>
<dbReference type="InterPro" id="IPR023213">
    <property type="entry name" value="CAT-like_dom_sf"/>
</dbReference>
<accession>A0AAV0N646</accession>
<proteinExistence type="predicted"/>
<dbReference type="GO" id="GO:0016747">
    <property type="term" value="F:acyltransferase activity, transferring groups other than amino-acyl groups"/>
    <property type="evidence" value="ECO:0007669"/>
    <property type="project" value="UniProtKB-ARBA"/>
</dbReference>
<gene>
    <name evidence="3" type="ORF">LITE_LOCUS31743</name>
</gene>
<evidence type="ECO:0000256" key="2">
    <source>
        <dbReference type="ARBA" id="ARBA00023315"/>
    </source>
</evidence>
<evidence type="ECO:0000256" key="1">
    <source>
        <dbReference type="ARBA" id="ARBA00022679"/>
    </source>
</evidence>
<evidence type="ECO:0000313" key="4">
    <source>
        <dbReference type="Proteomes" id="UP001154282"/>
    </source>
</evidence>
<keyword evidence="4" id="KW-1185">Reference proteome</keyword>
<dbReference type="EMBL" id="CAMGYJ010000008">
    <property type="protein sequence ID" value="CAI0453836.1"/>
    <property type="molecule type" value="Genomic_DNA"/>
</dbReference>
<organism evidence="3 4">
    <name type="scientific">Linum tenue</name>
    <dbReference type="NCBI Taxonomy" id="586396"/>
    <lineage>
        <taxon>Eukaryota</taxon>
        <taxon>Viridiplantae</taxon>
        <taxon>Streptophyta</taxon>
        <taxon>Embryophyta</taxon>
        <taxon>Tracheophyta</taxon>
        <taxon>Spermatophyta</taxon>
        <taxon>Magnoliopsida</taxon>
        <taxon>eudicotyledons</taxon>
        <taxon>Gunneridae</taxon>
        <taxon>Pentapetalae</taxon>
        <taxon>rosids</taxon>
        <taxon>fabids</taxon>
        <taxon>Malpighiales</taxon>
        <taxon>Linaceae</taxon>
        <taxon>Linum</taxon>
    </lineage>
</organism>
<dbReference type="Gene3D" id="3.30.559.10">
    <property type="entry name" value="Chloramphenicol acetyltransferase-like domain"/>
    <property type="match status" value="1"/>
</dbReference>
<name>A0AAV0N646_9ROSI</name>
<dbReference type="AlphaFoldDB" id="A0AAV0N646"/>
<dbReference type="Proteomes" id="UP001154282">
    <property type="component" value="Unassembled WGS sequence"/>
</dbReference>
<dbReference type="PANTHER" id="PTHR31625">
    <property type="match status" value="1"/>
</dbReference>
<protein>
    <submittedName>
        <fullName evidence="3">Uncharacterized protein</fullName>
    </submittedName>
</protein>